<dbReference type="AlphaFoldDB" id="A0A9P6G282"/>
<organism evidence="2 3">
    <name type="scientific">Lunasporangiospora selenospora</name>
    <dbReference type="NCBI Taxonomy" id="979761"/>
    <lineage>
        <taxon>Eukaryota</taxon>
        <taxon>Fungi</taxon>
        <taxon>Fungi incertae sedis</taxon>
        <taxon>Mucoromycota</taxon>
        <taxon>Mortierellomycotina</taxon>
        <taxon>Mortierellomycetes</taxon>
        <taxon>Mortierellales</taxon>
        <taxon>Mortierellaceae</taxon>
        <taxon>Lunasporangiospora</taxon>
    </lineage>
</organism>
<name>A0A9P6G282_9FUNG</name>
<reference evidence="2" key="1">
    <citation type="journal article" date="2020" name="Fungal Divers.">
        <title>Resolving the Mortierellaceae phylogeny through synthesis of multi-gene phylogenetics and phylogenomics.</title>
        <authorList>
            <person name="Vandepol N."/>
            <person name="Liber J."/>
            <person name="Desiro A."/>
            <person name="Na H."/>
            <person name="Kennedy M."/>
            <person name="Barry K."/>
            <person name="Grigoriev I.V."/>
            <person name="Miller A.N."/>
            <person name="O'Donnell K."/>
            <person name="Stajich J.E."/>
            <person name="Bonito G."/>
        </authorList>
    </citation>
    <scope>NUCLEOTIDE SEQUENCE</scope>
    <source>
        <strain evidence="2">KOD1015</strain>
    </source>
</reference>
<gene>
    <name evidence="2" type="ORF">BGW38_004302</name>
</gene>
<sequence>MPELRQHFNRPLESPASQLPTRNNSNSNDKNIINSQKQHFANDAYKVIDPKHQQSKDYSVSASDRTTTYLAILINRLIARNQFSQAIRASRFVDGRDKDLHKEIVKQCLDAHKLQAIHDYVDGNLSTMRSILFIIEARLISQLRLWEIHLRVDEPKQSQSRAKVKWSNGPKLSVMQGLEHAPHSLKLVEIAMSLVVRFGEENYLQKVPHIDLFYRYSTIVILLKGSGESSWQIPAASKPLSSSTPPKPNSSPRPIPMEEYD</sequence>
<dbReference type="OrthoDB" id="5376140at2759"/>
<dbReference type="EMBL" id="JAABOA010000276">
    <property type="protein sequence ID" value="KAF9585006.1"/>
    <property type="molecule type" value="Genomic_DNA"/>
</dbReference>
<comment type="caution">
    <text evidence="2">The sequence shown here is derived from an EMBL/GenBank/DDBJ whole genome shotgun (WGS) entry which is preliminary data.</text>
</comment>
<feature type="region of interest" description="Disordered" evidence="1">
    <location>
        <begin position="1"/>
        <end position="31"/>
    </location>
</feature>
<proteinExistence type="predicted"/>
<feature type="region of interest" description="Disordered" evidence="1">
    <location>
        <begin position="231"/>
        <end position="261"/>
    </location>
</feature>
<evidence type="ECO:0000313" key="3">
    <source>
        <dbReference type="Proteomes" id="UP000780801"/>
    </source>
</evidence>
<keyword evidence="3" id="KW-1185">Reference proteome</keyword>
<dbReference type="Proteomes" id="UP000780801">
    <property type="component" value="Unassembled WGS sequence"/>
</dbReference>
<feature type="compositionally biased region" description="Pro residues" evidence="1">
    <location>
        <begin position="245"/>
        <end position="255"/>
    </location>
</feature>
<accession>A0A9P6G282</accession>
<evidence type="ECO:0000313" key="2">
    <source>
        <dbReference type="EMBL" id="KAF9585006.1"/>
    </source>
</evidence>
<evidence type="ECO:0000256" key="1">
    <source>
        <dbReference type="SAM" id="MobiDB-lite"/>
    </source>
</evidence>
<feature type="compositionally biased region" description="Low complexity" evidence="1">
    <location>
        <begin position="234"/>
        <end position="244"/>
    </location>
</feature>
<protein>
    <submittedName>
        <fullName evidence="2">Uncharacterized protein</fullName>
    </submittedName>
</protein>